<protein>
    <submittedName>
        <fullName evidence="2">Uncharacterized protein</fullName>
    </submittedName>
</protein>
<dbReference type="EMBL" id="CAMXCT020000645">
    <property type="protein sequence ID" value="CAL1134935.1"/>
    <property type="molecule type" value="Genomic_DNA"/>
</dbReference>
<reference evidence="2" key="1">
    <citation type="submission" date="2022-10" db="EMBL/GenBank/DDBJ databases">
        <authorList>
            <person name="Chen Y."/>
            <person name="Dougan E. K."/>
            <person name="Chan C."/>
            <person name="Rhodes N."/>
            <person name="Thang M."/>
        </authorList>
    </citation>
    <scope>NUCLEOTIDE SEQUENCE</scope>
</reference>
<evidence type="ECO:0000313" key="4">
    <source>
        <dbReference type="Proteomes" id="UP001152797"/>
    </source>
</evidence>
<keyword evidence="4" id="KW-1185">Reference proteome</keyword>
<feature type="signal peptide" evidence="1">
    <location>
        <begin position="1"/>
        <end position="21"/>
    </location>
</feature>
<reference evidence="3 4" key="2">
    <citation type="submission" date="2024-05" db="EMBL/GenBank/DDBJ databases">
        <authorList>
            <person name="Chen Y."/>
            <person name="Shah S."/>
            <person name="Dougan E. K."/>
            <person name="Thang M."/>
            <person name="Chan C."/>
        </authorList>
    </citation>
    <scope>NUCLEOTIDE SEQUENCE [LARGE SCALE GENOMIC DNA]</scope>
</reference>
<organism evidence="2">
    <name type="scientific">Cladocopium goreaui</name>
    <dbReference type="NCBI Taxonomy" id="2562237"/>
    <lineage>
        <taxon>Eukaryota</taxon>
        <taxon>Sar</taxon>
        <taxon>Alveolata</taxon>
        <taxon>Dinophyceae</taxon>
        <taxon>Suessiales</taxon>
        <taxon>Symbiodiniaceae</taxon>
        <taxon>Cladocopium</taxon>
    </lineage>
</organism>
<sequence>MIGSSLFAGALLLALVRQSSATWQRLEQLERLDGNETCSMEDASLLNIGTSRAHNGRSGSKCQYCLCLTPDPVKCGKQMIKDAEKCGKEFIQDEAECGKKWVTDAVACGSDVVTSAVKCGEETVTSIAECGESVLEMCHTRRRRRFWTDLDITCDFSHVAKSCLRPKTCSVPKSCFKVNTCWVPKSCLLPVTCWLPVNFLDCADMILQELPEPLQPFWSKYVKASCSSLSECAEKVTNGIKSVAEDAWHWMENGFGNEFDDKADKIIGGVDSFKNMVDKLSIKDAVMPVMGELLEWRRKVENAIDKASHGPIKLANMEDGRLCPPGLGDKQIFSVFPTDCGLFEEYRKLLDPLDTVVTDVADLLKNKRVEIFGGFLEKVKECLSLSGPWKWKGVSVPHPFFKMGNFDMCLSKSNVDALDVVLNLLYNGVKEIKDLFEKITKKVSDWVSQKLLSKLGFLTIEQQNSLPLVLTQGAKCITGTKDWSIKVKITGKYKFQVLNVGGGEALHWGFGLGAGVVFGCKNEIYRTYPFVDVSHPFAFMFTLYMGKTHKTDFKASGSLSFGVKVYFTKFSSISSGIKGGVSLSLKAGAKNLPLPCPPGTKCSLKKKFSLLKIPSGELIDFTDTDDILNMLILTQEVEVAAKWDDVTSWFSPDLFQLSPISDPQAGSELILGALRHMAASNISLPSKLELNSSDAPKPEAEFSVGVDASWSICLGPSSLCS</sequence>
<accession>A0A9P1FP54</accession>
<dbReference type="Proteomes" id="UP001152797">
    <property type="component" value="Unassembled WGS sequence"/>
</dbReference>
<name>A0A9P1FP54_9DINO</name>
<dbReference type="OrthoDB" id="423304at2759"/>
<keyword evidence="1" id="KW-0732">Signal</keyword>
<evidence type="ECO:0000313" key="2">
    <source>
        <dbReference type="EMBL" id="CAI3981560.1"/>
    </source>
</evidence>
<dbReference type="EMBL" id="CAMXCT010000645">
    <property type="protein sequence ID" value="CAI3981560.1"/>
    <property type="molecule type" value="Genomic_DNA"/>
</dbReference>
<evidence type="ECO:0000256" key="1">
    <source>
        <dbReference type="SAM" id="SignalP"/>
    </source>
</evidence>
<dbReference type="EMBL" id="CAMXCT030000645">
    <property type="protein sequence ID" value="CAL4768872.1"/>
    <property type="molecule type" value="Genomic_DNA"/>
</dbReference>
<dbReference type="AlphaFoldDB" id="A0A9P1FP54"/>
<feature type="chain" id="PRO_5043272070" evidence="1">
    <location>
        <begin position="22"/>
        <end position="721"/>
    </location>
</feature>
<proteinExistence type="predicted"/>
<comment type="caution">
    <text evidence="2">The sequence shown here is derived from an EMBL/GenBank/DDBJ whole genome shotgun (WGS) entry which is preliminary data.</text>
</comment>
<evidence type="ECO:0000313" key="3">
    <source>
        <dbReference type="EMBL" id="CAL4768872.1"/>
    </source>
</evidence>
<gene>
    <name evidence="2" type="ORF">C1SCF055_LOCUS9339</name>
</gene>